<name>A0A926DPW7_9FIRM</name>
<keyword evidence="1" id="KW-0812">Transmembrane</keyword>
<proteinExistence type="predicted"/>
<accession>A0A926DPW7</accession>
<dbReference type="Proteomes" id="UP000657006">
    <property type="component" value="Unassembled WGS sequence"/>
</dbReference>
<gene>
    <name evidence="2" type="ORF">H8730_02105</name>
</gene>
<comment type="caution">
    <text evidence="2">The sequence shown here is derived from an EMBL/GenBank/DDBJ whole genome shotgun (WGS) entry which is preliminary data.</text>
</comment>
<sequence>MSCFLVTAAEAVITTVAAKVIQSREKEPETIKLDTEGGNEIVRKVPLSRKLRWLSHLLWGGSALLAFEHVWHGEVVPWFPFLTAASNPADAAEMLNEMATTGVAMAVLVTVIWLGMLAVTSAMEKKILQAQSSLK</sequence>
<feature type="transmembrane region" description="Helical" evidence="1">
    <location>
        <begin position="53"/>
        <end position="71"/>
    </location>
</feature>
<evidence type="ECO:0000313" key="3">
    <source>
        <dbReference type="Proteomes" id="UP000657006"/>
    </source>
</evidence>
<evidence type="ECO:0000313" key="2">
    <source>
        <dbReference type="EMBL" id="MBC8542341.1"/>
    </source>
</evidence>
<dbReference type="RefSeq" id="WP_177713855.1">
    <property type="nucleotide sequence ID" value="NZ_JACRSQ010000002.1"/>
</dbReference>
<keyword evidence="1" id="KW-0472">Membrane</keyword>
<reference evidence="2" key="1">
    <citation type="submission" date="2020-08" db="EMBL/GenBank/DDBJ databases">
        <title>Genome public.</title>
        <authorList>
            <person name="Liu C."/>
            <person name="Sun Q."/>
        </authorList>
    </citation>
    <scope>NUCLEOTIDE SEQUENCE</scope>
    <source>
        <strain evidence="2">NSJ-32</strain>
    </source>
</reference>
<dbReference type="AlphaFoldDB" id="A0A926DPW7"/>
<dbReference type="EMBL" id="JACRSQ010000002">
    <property type="protein sequence ID" value="MBC8542341.1"/>
    <property type="molecule type" value="Genomic_DNA"/>
</dbReference>
<protein>
    <submittedName>
        <fullName evidence="2">Uncharacterized protein</fullName>
    </submittedName>
</protein>
<keyword evidence="1" id="KW-1133">Transmembrane helix</keyword>
<organism evidence="2 3">
    <name type="scientific">Bianquea renquensis</name>
    <dbReference type="NCBI Taxonomy" id="2763661"/>
    <lineage>
        <taxon>Bacteria</taxon>
        <taxon>Bacillati</taxon>
        <taxon>Bacillota</taxon>
        <taxon>Clostridia</taxon>
        <taxon>Eubacteriales</taxon>
        <taxon>Bianqueaceae</taxon>
        <taxon>Bianquea</taxon>
    </lineage>
</organism>
<keyword evidence="3" id="KW-1185">Reference proteome</keyword>
<evidence type="ECO:0000256" key="1">
    <source>
        <dbReference type="SAM" id="Phobius"/>
    </source>
</evidence>
<feature type="transmembrane region" description="Helical" evidence="1">
    <location>
        <begin position="103"/>
        <end position="123"/>
    </location>
</feature>